<dbReference type="AlphaFoldDB" id="A0A2P2PMY2"/>
<evidence type="ECO:0000313" key="1">
    <source>
        <dbReference type="EMBL" id="MBX56082.1"/>
    </source>
</evidence>
<dbReference type="EMBL" id="GGEC01075598">
    <property type="protein sequence ID" value="MBX56082.1"/>
    <property type="molecule type" value="Transcribed_RNA"/>
</dbReference>
<sequence length="58" mass="6793">MDVGFLRNLDIGVGFYNLDPVCSNVCNQRSCWRWHVVCPIAYFLLYLIPIIQDLVNQF</sequence>
<reference evidence="1" key="1">
    <citation type="submission" date="2018-02" db="EMBL/GenBank/DDBJ databases">
        <title>Rhizophora mucronata_Transcriptome.</title>
        <authorList>
            <person name="Meera S.P."/>
            <person name="Sreeshan A."/>
            <person name="Augustine A."/>
        </authorList>
    </citation>
    <scope>NUCLEOTIDE SEQUENCE</scope>
    <source>
        <tissue evidence="1">Leaf</tissue>
    </source>
</reference>
<accession>A0A2P2PMY2</accession>
<name>A0A2P2PMY2_RHIMU</name>
<proteinExistence type="predicted"/>
<organism evidence="1">
    <name type="scientific">Rhizophora mucronata</name>
    <name type="common">Asiatic mangrove</name>
    <dbReference type="NCBI Taxonomy" id="61149"/>
    <lineage>
        <taxon>Eukaryota</taxon>
        <taxon>Viridiplantae</taxon>
        <taxon>Streptophyta</taxon>
        <taxon>Embryophyta</taxon>
        <taxon>Tracheophyta</taxon>
        <taxon>Spermatophyta</taxon>
        <taxon>Magnoliopsida</taxon>
        <taxon>eudicotyledons</taxon>
        <taxon>Gunneridae</taxon>
        <taxon>Pentapetalae</taxon>
        <taxon>rosids</taxon>
        <taxon>fabids</taxon>
        <taxon>Malpighiales</taxon>
        <taxon>Rhizophoraceae</taxon>
        <taxon>Rhizophora</taxon>
    </lineage>
</organism>
<protein>
    <submittedName>
        <fullName evidence="1">Uncharacterized protein</fullName>
    </submittedName>
</protein>